<keyword evidence="2" id="KW-1185">Reference proteome</keyword>
<dbReference type="Pfam" id="PF00702">
    <property type="entry name" value="Hydrolase"/>
    <property type="match status" value="1"/>
</dbReference>
<dbReference type="SUPFAM" id="SSF56784">
    <property type="entry name" value="HAD-like"/>
    <property type="match status" value="1"/>
</dbReference>
<dbReference type="InterPro" id="IPR006439">
    <property type="entry name" value="HAD-SF_hydro_IA"/>
</dbReference>
<dbReference type="PANTHER" id="PTHR43611">
    <property type="entry name" value="ALPHA-D-GLUCOSE 1-PHOSPHATE PHOSPHATASE"/>
    <property type="match status" value="1"/>
</dbReference>
<dbReference type="PANTHER" id="PTHR43611:SF3">
    <property type="entry name" value="FLAVIN MONONUCLEOTIDE HYDROLASE 1, CHLOROPLATIC"/>
    <property type="match status" value="1"/>
</dbReference>
<name>A0AA45HHU4_9BACT</name>
<dbReference type="GO" id="GO:0016787">
    <property type="term" value="F:hydrolase activity"/>
    <property type="evidence" value="ECO:0007669"/>
    <property type="project" value="UniProtKB-KW"/>
</dbReference>
<dbReference type="AlphaFoldDB" id="A0AA45HHU4"/>
<accession>A0AA45HHU4</accession>
<dbReference type="NCBIfam" id="TIGR01509">
    <property type="entry name" value="HAD-SF-IA-v3"/>
    <property type="match status" value="1"/>
</dbReference>
<dbReference type="Gene3D" id="1.10.150.240">
    <property type="entry name" value="Putative phosphatase, domain 2"/>
    <property type="match status" value="1"/>
</dbReference>
<dbReference type="InterPro" id="IPR023214">
    <property type="entry name" value="HAD_sf"/>
</dbReference>
<proteinExistence type="predicted"/>
<protein>
    <submittedName>
        <fullName evidence="1">Hydrolase of the HAD superfamily</fullName>
    </submittedName>
</protein>
<comment type="caution">
    <text evidence="1">The sequence shown here is derived from an EMBL/GenBank/DDBJ whole genome shotgun (WGS) entry which is preliminary data.</text>
</comment>
<dbReference type="CDD" id="cd02603">
    <property type="entry name" value="HAD_sEH-N_like"/>
    <property type="match status" value="1"/>
</dbReference>
<dbReference type="SFLD" id="SFLDS00003">
    <property type="entry name" value="Haloacid_Dehalogenase"/>
    <property type="match status" value="1"/>
</dbReference>
<keyword evidence="1" id="KW-0378">Hydrolase</keyword>
<sequence>MKLFIFDMGGVVVDNFNVRPKIAEFFGKDESFFKDKKFHELFNLIMAGKISEENFWIEFCDIAKLENKGNIWGKFFKPILKKDTINLIKDLKKNYRVICGTNTLQAHYNIHKNNGDYDVFDYVYASHIIHLVKPDKEFFKYILNEENIEAKDVFFIDDYEENVQSASEIGIKAIHFDNAKNVRLKLKEFI</sequence>
<reference evidence="1 2" key="1">
    <citation type="submission" date="2018-05" db="EMBL/GenBank/DDBJ databases">
        <title>Genomic Encyclopedia of Type Strains, Phase IV (KMG-IV): sequencing the most valuable type-strain genomes for metagenomic binning, comparative biology and taxonomic classification.</title>
        <authorList>
            <person name="Goeker M."/>
        </authorList>
    </citation>
    <scope>NUCLEOTIDE SEQUENCE [LARGE SCALE GENOMIC DNA]</scope>
    <source>
        <strain evidence="1 2">DSM 24906</strain>
    </source>
</reference>
<evidence type="ECO:0000313" key="2">
    <source>
        <dbReference type="Proteomes" id="UP000245921"/>
    </source>
</evidence>
<gene>
    <name evidence="1" type="ORF">C7380_12129</name>
</gene>
<dbReference type="RefSeq" id="WP_109606114.1">
    <property type="nucleotide sequence ID" value="NZ_QGGI01000021.1"/>
</dbReference>
<dbReference type="EMBL" id="QGGI01000021">
    <property type="protein sequence ID" value="PWJ87899.1"/>
    <property type="molecule type" value="Genomic_DNA"/>
</dbReference>
<dbReference type="Gene3D" id="3.40.50.1000">
    <property type="entry name" value="HAD superfamily/HAD-like"/>
    <property type="match status" value="1"/>
</dbReference>
<organism evidence="1 2">
    <name type="scientific">Oceanotoga teriensis</name>
    <dbReference type="NCBI Taxonomy" id="515440"/>
    <lineage>
        <taxon>Bacteria</taxon>
        <taxon>Thermotogati</taxon>
        <taxon>Thermotogota</taxon>
        <taxon>Thermotogae</taxon>
        <taxon>Petrotogales</taxon>
        <taxon>Petrotogaceae</taxon>
        <taxon>Oceanotoga</taxon>
    </lineage>
</organism>
<dbReference type="Proteomes" id="UP000245921">
    <property type="component" value="Unassembled WGS sequence"/>
</dbReference>
<dbReference type="InterPro" id="IPR023198">
    <property type="entry name" value="PGP-like_dom2"/>
</dbReference>
<dbReference type="SFLD" id="SFLDG01129">
    <property type="entry name" value="C1.5:_HAD__Beta-PGM__Phosphata"/>
    <property type="match status" value="1"/>
</dbReference>
<evidence type="ECO:0000313" key="1">
    <source>
        <dbReference type="EMBL" id="PWJ87899.1"/>
    </source>
</evidence>
<dbReference type="InterPro" id="IPR036412">
    <property type="entry name" value="HAD-like_sf"/>
</dbReference>